<organism evidence="1 2">
    <name type="scientific">Actinomadura keratinilytica</name>
    <dbReference type="NCBI Taxonomy" id="547461"/>
    <lineage>
        <taxon>Bacteria</taxon>
        <taxon>Bacillati</taxon>
        <taxon>Actinomycetota</taxon>
        <taxon>Actinomycetes</taxon>
        <taxon>Streptosporangiales</taxon>
        <taxon>Thermomonosporaceae</taxon>
        <taxon>Actinomadura</taxon>
    </lineage>
</organism>
<dbReference type="InterPro" id="IPR028082">
    <property type="entry name" value="Peripla_BP_I"/>
</dbReference>
<dbReference type="EMBL" id="BAABDO010000089">
    <property type="protein sequence ID" value="GAA4150878.1"/>
    <property type="molecule type" value="Genomic_DNA"/>
</dbReference>
<proteinExistence type="predicted"/>
<sequence>MWDVDRMASLAVERAVLRLSGDETADRDLVIPPRLVVRGTTAAPRG</sequence>
<dbReference type="SUPFAM" id="SSF53822">
    <property type="entry name" value="Periplasmic binding protein-like I"/>
    <property type="match status" value="1"/>
</dbReference>
<dbReference type="Proteomes" id="UP001500266">
    <property type="component" value="Unassembled WGS sequence"/>
</dbReference>
<gene>
    <name evidence="1" type="ORF">GCM10022416_47660</name>
</gene>
<evidence type="ECO:0000313" key="2">
    <source>
        <dbReference type="Proteomes" id="UP001500266"/>
    </source>
</evidence>
<comment type="caution">
    <text evidence="1">The sequence shown here is derived from an EMBL/GenBank/DDBJ whole genome shotgun (WGS) entry which is preliminary data.</text>
</comment>
<reference evidence="2" key="1">
    <citation type="journal article" date="2019" name="Int. J. Syst. Evol. Microbiol.">
        <title>The Global Catalogue of Microorganisms (GCM) 10K type strain sequencing project: providing services to taxonomists for standard genome sequencing and annotation.</title>
        <authorList>
            <consortium name="The Broad Institute Genomics Platform"/>
            <consortium name="The Broad Institute Genome Sequencing Center for Infectious Disease"/>
            <person name="Wu L."/>
            <person name="Ma J."/>
        </authorList>
    </citation>
    <scope>NUCLEOTIDE SEQUENCE [LARGE SCALE GENOMIC DNA]</scope>
    <source>
        <strain evidence="2">JCM 17316</strain>
    </source>
</reference>
<accession>A0ABP7ZCY5</accession>
<keyword evidence="2" id="KW-1185">Reference proteome</keyword>
<dbReference type="RefSeq" id="WP_345023786.1">
    <property type="nucleotide sequence ID" value="NZ_BAABDO010000089.1"/>
</dbReference>
<evidence type="ECO:0000313" key="1">
    <source>
        <dbReference type="EMBL" id="GAA4150878.1"/>
    </source>
</evidence>
<name>A0ABP7ZCY5_9ACTN</name>
<evidence type="ECO:0008006" key="3">
    <source>
        <dbReference type="Google" id="ProtNLM"/>
    </source>
</evidence>
<protein>
    <recommendedName>
        <fullName evidence="3">LacI family transcriptional regulator</fullName>
    </recommendedName>
</protein>